<keyword evidence="1" id="KW-0175">Coiled coil</keyword>
<keyword evidence="2" id="KW-0812">Transmembrane</keyword>
<keyword evidence="2" id="KW-0472">Membrane</keyword>
<feature type="transmembrane region" description="Helical" evidence="2">
    <location>
        <begin position="169"/>
        <end position="193"/>
    </location>
</feature>
<evidence type="ECO:0000256" key="2">
    <source>
        <dbReference type="SAM" id="Phobius"/>
    </source>
</evidence>
<keyword evidence="2" id="KW-1133">Transmembrane helix</keyword>
<comment type="caution">
    <text evidence="3">The sequence shown here is derived from an EMBL/GenBank/DDBJ whole genome shotgun (WGS) entry which is preliminary data.</text>
</comment>
<reference evidence="3 4" key="1">
    <citation type="submission" date="2023-11" db="EMBL/GenBank/DDBJ databases">
        <title>Paucibacter sp. nov., isolated from fresh soil in Korea.</title>
        <authorList>
            <person name="Le N.T.T."/>
        </authorList>
    </citation>
    <scope>NUCLEOTIDE SEQUENCE [LARGE SCALE GENOMIC DNA]</scope>
    <source>
        <strain evidence="3 4">R3-3</strain>
    </source>
</reference>
<accession>A0ABU5DQH7</accession>
<evidence type="ECO:0000256" key="1">
    <source>
        <dbReference type="SAM" id="Coils"/>
    </source>
</evidence>
<dbReference type="Proteomes" id="UP001285263">
    <property type="component" value="Unassembled WGS sequence"/>
</dbReference>
<dbReference type="EMBL" id="JAXCLA010000011">
    <property type="protein sequence ID" value="MDY0748570.1"/>
    <property type="molecule type" value="Genomic_DNA"/>
</dbReference>
<evidence type="ECO:0000313" key="3">
    <source>
        <dbReference type="EMBL" id="MDY0748570.1"/>
    </source>
</evidence>
<feature type="transmembrane region" description="Helical" evidence="2">
    <location>
        <begin position="26"/>
        <end position="46"/>
    </location>
</feature>
<evidence type="ECO:0000313" key="4">
    <source>
        <dbReference type="Proteomes" id="UP001285263"/>
    </source>
</evidence>
<name>A0ABU5DQH7_9BURK</name>
<dbReference type="RefSeq" id="WP_320426539.1">
    <property type="nucleotide sequence ID" value="NZ_JAXCLA010000011.1"/>
</dbReference>
<proteinExistence type="predicted"/>
<dbReference type="InterPro" id="IPR025570">
    <property type="entry name" value="DUF4337"/>
</dbReference>
<keyword evidence="4" id="KW-1185">Reference proteome</keyword>
<sequence>MDIDALETVESVKEKNALEAAAIRRLNGAVAISVALLATFMAICKVKDDNIVQAMQQAQAHMIDNWGFYQARNIRQEIAESNVIQLQAVKSGMVASADTQTIDAMIAQQQQQAKSQEEKKAALKQQAEDAEKAYNDLNFVDDQFDLSDALLAIAVALMAITALTELWWLFFLALVPTFFGVLMGLSGLLGWSIHPDGLVKLLS</sequence>
<feature type="transmembrane region" description="Helical" evidence="2">
    <location>
        <begin position="146"/>
        <end position="163"/>
    </location>
</feature>
<feature type="coiled-coil region" evidence="1">
    <location>
        <begin position="106"/>
        <end position="140"/>
    </location>
</feature>
<gene>
    <name evidence="3" type="ORF">SNE35_28990</name>
</gene>
<organism evidence="3 4">
    <name type="scientific">Roseateles agri</name>
    <dbReference type="NCBI Taxonomy" id="3098619"/>
    <lineage>
        <taxon>Bacteria</taxon>
        <taxon>Pseudomonadati</taxon>
        <taxon>Pseudomonadota</taxon>
        <taxon>Betaproteobacteria</taxon>
        <taxon>Burkholderiales</taxon>
        <taxon>Sphaerotilaceae</taxon>
        <taxon>Roseateles</taxon>
    </lineage>
</organism>
<protein>
    <submittedName>
        <fullName evidence="3">DUF4337 domain-containing protein</fullName>
    </submittedName>
</protein>
<dbReference type="Pfam" id="PF14235">
    <property type="entry name" value="DUF4337"/>
    <property type="match status" value="1"/>
</dbReference>